<evidence type="ECO:0000313" key="1">
    <source>
        <dbReference type="EMBL" id="KAF7350571.1"/>
    </source>
</evidence>
<gene>
    <name evidence="1" type="ORF">MSAN_01616900</name>
</gene>
<dbReference type="Proteomes" id="UP000623467">
    <property type="component" value="Unassembled WGS sequence"/>
</dbReference>
<name>A0A8H6Y225_9AGAR</name>
<evidence type="ECO:0000313" key="2">
    <source>
        <dbReference type="Proteomes" id="UP000623467"/>
    </source>
</evidence>
<protein>
    <submittedName>
        <fullName evidence="1">Uncharacterized protein</fullName>
    </submittedName>
</protein>
<sequence>MPSFPDLPTEILMEIVSHYSPLIHGVPTGERFAGDTALHAESPGFIVLETVNESLVGNETLRALSQTSRIFRAIFLPVLWARFHACFTEHNGPKRKIKTRAKMLERRMKGIQKTPYIVPYIRSLSVTLTECNTDNWQPMAEFIRVLDLLTNLKDLTILSVRSQMVEVLSTSCKGKVFSSVSRLALDNNLAPIMASFPNIHTLTFIWTSCIDVLQAVKESCKQIETINHFSLSPEVVQCLRDAVPNVRRLMLWSYYGLSKLSLLEGMEALSELRINHRPLYHPYGHFNARQLQPLSQGVVAAAKRVLHTSKAVERKRLRIYEIASGGLPKETLIDVGAHL</sequence>
<reference evidence="1" key="1">
    <citation type="submission" date="2020-05" db="EMBL/GenBank/DDBJ databases">
        <title>Mycena genomes resolve the evolution of fungal bioluminescence.</title>
        <authorList>
            <person name="Tsai I.J."/>
        </authorList>
    </citation>
    <scope>NUCLEOTIDE SEQUENCE</scope>
    <source>
        <strain evidence="1">160909Yilan</strain>
    </source>
</reference>
<accession>A0A8H6Y225</accession>
<comment type="caution">
    <text evidence="1">The sequence shown here is derived from an EMBL/GenBank/DDBJ whole genome shotgun (WGS) entry which is preliminary data.</text>
</comment>
<dbReference type="InterPro" id="IPR032675">
    <property type="entry name" value="LRR_dom_sf"/>
</dbReference>
<dbReference type="OrthoDB" id="2897256at2759"/>
<keyword evidence="2" id="KW-1185">Reference proteome</keyword>
<organism evidence="1 2">
    <name type="scientific">Mycena sanguinolenta</name>
    <dbReference type="NCBI Taxonomy" id="230812"/>
    <lineage>
        <taxon>Eukaryota</taxon>
        <taxon>Fungi</taxon>
        <taxon>Dikarya</taxon>
        <taxon>Basidiomycota</taxon>
        <taxon>Agaricomycotina</taxon>
        <taxon>Agaricomycetes</taxon>
        <taxon>Agaricomycetidae</taxon>
        <taxon>Agaricales</taxon>
        <taxon>Marasmiineae</taxon>
        <taxon>Mycenaceae</taxon>
        <taxon>Mycena</taxon>
    </lineage>
</organism>
<dbReference type="AlphaFoldDB" id="A0A8H6Y225"/>
<dbReference type="Gene3D" id="3.80.10.10">
    <property type="entry name" value="Ribonuclease Inhibitor"/>
    <property type="match status" value="1"/>
</dbReference>
<proteinExistence type="predicted"/>
<dbReference type="EMBL" id="JACAZH010000014">
    <property type="protein sequence ID" value="KAF7350571.1"/>
    <property type="molecule type" value="Genomic_DNA"/>
</dbReference>